<dbReference type="GO" id="GO:0043190">
    <property type="term" value="C:ATP-binding cassette (ABC) transporter complex"/>
    <property type="evidence" value="ECO:0007669"/>
    <property type="project" value="InterPro"/>
</dbReference>
<comment type="caution">
    <text evidence="15">The sequence shown here is derived from an EMBL/GenBank/DDBJ whole genome shotgun (WGS) entry which is preliminary data.</text>
</comment>
<dbReference type="RefSeq" id="WP_165933820.1">
    <property type="nucleotide sequence ID" value="NZ_SMAI01000014.1"/>
</dbReference>
<proteinExistence type="inferred from homology"/>
<dbReference type="CDD" id="cd06261">
    <property type="entry name" value="TM_PBP2"/>
    <property type="match status" value="1"/>
</dbReference>
<comment type="subcellular location">
    <subcellularLocation>
        <location evidence="2">Cell inner membrane</location>
        <topology evidence="2">Multi-pass membrane protein</topology>
    </subcellularLocation>
    <subcellularLocation>
        <location evidence="13">Cell membrane</location>
        <topology evidence="13">Multi-pass membrane protein</topology>
    </subcellularLocation>
</comment>
<evidence type="ECO:0000256" key="12">
    <source>
        <dbReference type="ARBA" id="ARBA00073645"/>
    </source>
</evidence>
<dbReference type="InterPro" id="IPR043429">
    <property type="entry name" value="ArtM/GltK/GlnP/TcyL/YhdX-like"/>
</dbReference>
<dbReference type="InterPro" id="IPR035906">
    <property type="entry name" value="MetI-like_sf"/>
</dbReference>
<dbReference type="Proteomes" id="UP000294664">
    <property type="component" value="Unassembled WGS sequence"/>
</dbReference>
<dbReference type="SUPFAM" id="SSF161098">
    <property type="entry name" value="MetI-like"/>
    <property type="match status" value="1"/>
</dbReference>
<keyword evidence="6 13" id="KW-0812">Transmembrane</keyword>
<dbReference type="Pfam" id="PF00528">
    <property type="entry name" value="BPD_transp_1"/>
    <property type="match status" value="1"/>
</dbReference>
<protein>
    <recommendedName>
        <fullName evidence="12">Glutamate/aspartate import permease protein GltK</fullName>
    </recommendedName>
</protein>
<dbReference type="InterPro" id="IPR000515">
    <property type="entry name" value="MetI-like"/>
</dbReference>
<dbReference type="InterPro" id="IPR010065">
    <property type="entry name" value="AA_ABC_transptr_permease_3TM"/>
</dbReference>
<evidence type="ECO:0000256" key="3">
    <source>
        <dbReference type="ARBA" id="ARBA00010072"/>
    </source>
</evidence>
<name>A0A4R3LU56_9HYPH</name>
<evidence type="ECO:0000256" key="8">
    <source>
        <dbReference type="ARBA" id="ARBA00022989"/>
    </source>
</evidence>
<evidence type="ECO:0000313" key="16">
    <source>
        <dbReference type="Proteomes" id="UP000294664"/>
    </source>
</evidence>
<feature type="transmembrane region" description="Helical" evidence="13">
    <location>
        <begin position="152"/>
        <end position="172"/>
    </location>
</feature>
<evidence type="ECO:0000256" key="1">
    <source>
        <dbReference type="ARBA" id="ARBA00003159"/>
    </source>
</evidence>
<feature type="transmembrane region" description="Helical" evidence="13">
    <location>
        <begin position="192"/>
        <end position="210"/>
    </location>
</feature>
<keyword evidence="5" id="KW-1003">Cell membrane</keyword>
<dbReference type="GO" id="GO:0022857">
    <property type="term" value="F:transmembrane transporter activity"/>
    <property type="evidence" value="ECO:0007669"/>
    <property type="project" value="InterPro"/>
</dbReference>
<comment type="similarity">
    <text evidence="3">Belongs to the binding-protein-dependent transport system permease family. HisMQ subfamily.</text>
</comment>
<evidence type="ECO:0000256" key="13">
    <source>
        <dbReference type="RuleBase" id="RU363032"/>
    </source>
</evidence>
<evidence type="ECO:0000256" key="9">
    <source>
        <dbReference type="ARBA" id="ARBA00023136"/>
    </source>
</evidence>
<evidence type="ECO:0000313" key="15">
    <source>
        <dbReference type="EMBL" id="TCT02195.1"/>
    </source>
</evidence>
<evidence type="ECO:0000256" key="4">
    <source>
        <dbReference type="ARBA" id="ARBA00022448"/>
    </source>
</evidence>
<dbReference type="PANTHER" id="PTHR30614:SF20">
    <property type="entry name" value="GLUTAMINE TRANSPORT SYSTEM PERMEASE PROTEIN GLNP"/>
    <property type="match status" value="1"/>
</dbReference>
<evidence type="ECO:0000256" key="11">
    <source>
        <dbReference type="ARBA" id="ARBA00062718"/>
    </source>
</evidence>
<evidence type="ECO:0000256" key="6">
    <source>
        <dbReference type="ARBA" id="ARBA00022692"/>
    </source>
</evidence>
<reference evidence="15 16" key="1">
    <citation type="submission" date="2019-03" db="EMBL/GenBank/DDBJ databases">
        <title>Genomic Encyclopedia of Type Strains, Phase IV (KMG-IV): sequencing the most valuable type-strain genomes for metagenomic binning, comparative biology and taxonomic classification.</title>
        <authorList>
            <person name="Goeker M."/>
        </authorList>
    </citation>
    <scope>NUCLEOTIDE SEQUENCE [LARGE SCALE GENOMIC DNA]</scope>
    <source>
        <strain evidence="15 16">DSM 9035</strain>
    </source>
</reference>
<dbReference type="EMBL" id="SMAI01000014">
    <property type="protein sequence ID" value="TCT02195.1"/>
    <property type="molecule type" value="Genomic_DNA"/>
</dbReference>
<comment type="function">
    <text evidence="10">Part of the ABC transporter complex GltIJKL involved in glutamate and aspartate uptake. Probably responsible for the translocation of the substrate across the membrane.</text>
</comment>
<keyword evidence="7" id="KW-0029">Amino-acid transport</keyword>
<keyword evidence="8 13" id="KW-1133">Transmembrane helix</keyword>
<sequence>MDYTWHFQIVWDYRAVFVRGAIMTAQITFWATLIGLTLGLALGLMRRSEFFLLRAPAATFIELFRSTPALVQLVWIYYSLPILTGLQLSNTTSVSIGLGLHAAAYFAEIFRAGVNSISKGQWDAARAIGMSYSKAMRRIILPQAVRRMIPPFINEFASLIKLTTLGSALAVYELLHEANNLINNTYRPLEVYTVLALAFAVIIYPIIYASQRLEQRWQLRQ</sequence>
<dbReference type="GO" id="GO:0006865">
    <property type="term" value="P:amino acid transport"/>
    <property type="evidence" value="ECO:0007669"/>
    <property type="project" value="UniProtKB-KW"/>
</dbReference>
<feature type="transmembrane region" description="Helical" evidence="13">
    <location>
        <begin position="20"/>
        <end position="44"/>
    </location>
</feature>
<keyword evidence="4 13" id="KW-0813">Transport</keyword>
<keyword evidence="9 13" id="KW-0472">Membrane</keyword>
<comment type="subunit">
    <text evidence="11">The complex is composed of two ATP-binding proteins (GltL), two transmembrane proteins (GltJ and GltK) and a solute-binding protein (GltI).</text>
</comment>
<accession>A0A4R3LU56</accession>
<dbReference type="PROSITE" id="PS50928">
    <property type="entry name" value="ABC_TM1"/>
    <property type="match status" value="1"/>
</dbReference>
<evidence type="ECO:0000256" key="10">
    <source>
        <dbReference type="ARBA" id="ARBA00060298"/>
    </source>
</evidence>
<feature type="domain" description="ABC transmembrane type-1" evidence="14">
    <location>
        <begin position="21"/>
        <end position="207"/>
    </location>
</feature>
<dbReference type="AlphaFoldDB" id="A0A4R3LU56"/>
<dbReference type="NCBIfam" id="TIGR01726">
    <property type="entry name" value="HEQRo_perm_3TM"/>
    <property type="match status" value="1"/>
</dbReference>
<evidence type="ECO:0000256" key="2">
    <source>
        <dbReference type="ARBA" id="ARBA00004429"/>
    </source>
</evidence>
<evidence type="ECO:0000256" key="7">
    <source>
        <dbReference type="ARBA" id="ARBA00022970"/>
    </source>
</evidence>
<organism evidence="15 16">
    <name type="scientific">Aquabacter spiritensis</name>
    <dbReference type="NCBI Taxonomy" id="933073"/>
    <lineage>
        <taxon>Bacteria</taxon>
        <taxon>Pseudomonadati</taxon>
        <taxon>Pseudomonadota</taxon>
        <taxon>Alphaproteobacteria</taxon>
        <taxon>Hyphomicrobiales</taxon>
        <taxon>Xanthobacteraceae</taxon>
        <taxon>Aquabacter</taxon>
    </lineage>
</organism>
<evidence type="ECO:0000259" key="14">
    <source>
        <dbReference type="PROSITE" id="PS50928"/>
    </source>
</evidence>
<comment type="function">
    <text evidence="1">Part of the binding-protein-dependent transport system for glutamine; probably responsible for the translocation of the substrate across the membrane.</text>
</comment>
<dbReference type="FunFam" id="1.10.3720.10:FF:000006">
    <property type="entry name" value="Glutamate/aspartate ABC transporter, permease protein GltK"/>
    <property type="match status" value="1"/>
</dbReference>
<gene>
    <name evidence="15" type="ORF">EDC64_11455</name>
</gene>
<dbReference type="PANTHER" id="PTHR30614">
    <property type="entry name" value="MEMBRANE COMPONENT OF AMINO ACID ABC TRANSPORTER"/>
    <property type="match status" value="1"/>
</dbReference>
<evidence type="ECO:0000256" key="5">
    <source>
        <dbReference type="ARBA" id="ARBA00022475"/>
    </source>
</evidence>
<dbReference type="Gene3D" id="1.10.3720.10">
    <property type="entry name" value="MetI-like"/>
    <property type="match status" value="1"/>
</dbReference>
<keyword evidence="16" id="KW-1185">Reference proteome</keyword>